<dbReference type="GO" id="GO:0031992">
    <property type="term" value="F:energy transducer activity"/>
    <property type="evidence" value="ECO:0007669"/>
    <property type="project" value="TreeGrafter"/>
</dbReference>
<keyword evidence="14" id="KW-1185">Reference proteome</keyword>
<keyword evidence="6" id="KW-0812">Transmembrane</keyword>
<evidence type="ECO:0000313" key="13">
    <source>
        <dbReference type="EMBL" id="MBK6266415.1"/>
    </source>
</evidence>
<evidence type="ECO:0000256" key="9">
    <source>
        <dbReference type="ARBA" id="ARBA00023136"/>
    </source>
</evidence>
<evidence type="ECO:0000256" key="1">
    <source>
        <dbReference type="ARBA" id="ARBA00004383"/>
    </source>
</evidence>
<evidence type="ECO:0000313" key="14">
    <source>
        <dbReference type="Proteomes" id="UP000611723"/>
    </source>
</evidence>
<evidence type="ECO:0000256" key="7">
    <source>
        <dbReference type="ARBA" id="ARBA00022927"/>
    </source>
</evidence>
<keyword evidence="4" id="KW-1003">Cell membrane</keyword>
<evidence type="ECO:0000256" key="2">
    <source>
        <dbReference type="ARBA" id="ARBA00006555"/>
    </source>
</evidence>
<evidence type="ECO:0000256" key="8">
    <source>
        <dbReference type="ARBA" id="ARBA00022989"/>
    </source>
</evidence>
<dbReference type="Pfam" id="PF03544">
    <property type="entry name" value="TonB_C"/>
    <property type="match status" value="1"/>
</dbReference>
<dbReference type="SUPFAM" id="SSF74653">
    <property type="entry name" value="TolA/TonB C-terminal domain"/>
    <property type="match status" value="1"/>
</dbReference>
<evidence type="ECO:0000256" key="11">
    <source>
        <dbReference type="SAM" id="SignalP"/>
    </source>
</evidence>
<evidence type="ECO:0000256" key="3">
    <source>
        <dbReference type="ARBA" id="ARBA00022448"/>
    </source>
</evidence>
<dbReference type="Gene3D" id="3.30.1150.10">
    <property type="match status" value="1"/>
</dbReference>
<dbReference type="Proteomes" id="UP000611723">
    <property type="component" value="Unassembled WGS sequence"/>
</dbReference>
<proteinExistence type="inferred from homology"/>
<evidence type="ECO:0000259" key="12">
    <source>
        <dbReference type="PROSITE" id="PS52015"/>
    </source>
</evidence>
<comment type="caution">
    <text evidence="13">The sequence shown here is derived from an EMBL/GenBank/DDBJ whole genome shotgun (WGS) entry which is preliminary data.</text>
</comment>
<dbReference type="AlphaFoldDB" id="A0A934X0Z8"/>
<feature type="chain" id="PRO_5037228504" evidence="11">
    <location>
        <begin position="20"/>
        <end position="191"/>
    </location>
</feature>
<dbReference type="NCBIfam" id="TIGR01352">
    <property type="entry name" value="tonB_Cterm"/>
    <property type="match status" value="1"/>
</dbReference>
<dbReference type="GO" id="GO:0098797">
    <property type="term" value="C:plasma membrane protein complex"/>
    <property type="evidence" value="ECO:0007669"/>
    <property type="project" value="TreeGrafter"/>
</dbReference>
<evidence type="ECO:0000256" key="5">
    <source>
        <dbReference type="ARBA" id="ARBA00022519"/>
    </source>
</evidence>
<protein>
    <submittedName>
        <fullName evidence="13">Energy transducer TonB</fullName>
    </submittedName>
</protein>
<dbReference type="InterPro" id="IPR037682">
    <property type="entry name" value="TonB_C"/>
</dbReference>
<feature type="region of interest" description="Disordered" evidence="10">
    <location>
        <begin position="23"/>
        <end position="42"/>
    </location>
</feature>
<accession>A0A934X0Z8</accession>
<evidence type="ECO:0000256" key="10">
    <source>
        <dbReference type="SAM" id="MobiDB-lite"/>
    </source>
</evidence>
<organism evidence="13 14">
    <name type="scientific">Marivirga aurantiaca</name>
    <dbReference type="NCBI Taxonomy" id="2802615"/>
    <lineage>
        <taxon>Bacteria</taxon>
        <taxon>Pseudomonadati</taxon>
        <taxon>Bacteroidota</taxon>
        <taxon>Cytophagia</taxon>
        <taxon>Cytophagales</taxon>
        <taxon>Marivirgaceae</taxon>
        <taxon>Marivirga</taxon>
    </lineage>
</organism>
<keyword evidence="3" id="KW-0813">Transport</keyword>
<evidence type="ECO:0000256" key="6">
    <source>
        <dbReference type="ARBA" id="ARBA00022692"/>
    </source>
</evidence>
<gene>
    <name evidence="13" type="ORF">JKA74_15325</name>
</gene>
<keyword evidence="8" id="KW-1133">Transmembrane helix</keyword>
<dbReference type="PANTHER" id="PTHR33446">
    <property type="entry name" value="PROTEIN TONB-RELATED"/>
    <property type="match status" value="1"/>
</dbReference>
<dbReference type="PROSITE" id="PS51257">
    <property type="entry name" value="PROKAR_LIPOPROTEIN"/>
    <property type="match status" value="1"/>
</dbReference>
<keyword evidence="7" id="KW-0653">Protein transport</keyword>
<dbReference type="GO" id="GO:0055085">
    <property type="term" value="P:transmembrane transport"/>
    <property type="evidence" value="ECO:0007669"/>
    <property type="project" value="InterPro"/>
</dbReference>
<keyword evidence="9" id="KW-0472">Membrane</keyword>
<dbReference type="GO" id="GO:0015031">
    <property type="term" value="P:protein transport"/>
    <property type="evidence" value="ECO:0007669"/>
    <property type="project" value="UniProtKB-KW"/>
</dbReference>
<feature type="signal peptide" evidence="11">
    <location>
        <begin position="1"/>
        <end position="19"/>
    </location>
</feature>
<keyword evidence="11" id="KW-0732">Signal</keyword>
<dbReference type="InterPro" id="IPR051045">
    <property type="entry name" value="TonB-dependent_transducer"/>
</dbReference>
<dbReference type="RefSeq" id="WP_201432089.1">
    <property type="nucleotide sequence ID" value="NZ_JAEQBW010000007.1"/>
</dbReference>
<feature type="domain" description="TonB C-terminal" evidence="12">
    <location>
        <begin position="97"/>
        <end position="191"/>
    </location>
</feature>
<dbReference type="PANTHER" id="PTHR33446:SF2">
    <property type="entry name" value="PROTEIN TONB"/>
    <property type="match status" value="1"/>
</dbReference>
<name>A0A934X0Z8_9BACT</name>
<comment type="similarity">
    <text evidence="2">Belongs to the TonB family.</text>
</comment>
<reference evidence="13" key="1">
    <citation type="submission" date="2021-01" db="EMBL/GenBank/DDBJ databases">
        <title>Marivirga aurantiaca sp. nov., isolated from intertidal surface sediments.</title>
        <authorList>
            <person name="Zhang M."/>
        </authorList>
    </citation>
    <scope>NUCLEOTIDE SEQUENCE</scope>
    <source>
        <strain evidence="13">S37H4</strain>
    </source>
</reference>
<keyword evidence="5" id="KW-0997">Cell inner membrane</keyword>
<dbReference type="PROSITE" id="PS52015">
    <property type="entry name" value="TONB_CTD"/>
    <property type="match status" value="1"/>
</dbReference>
<dbReference type="InterPro" id="IPR006260">
    <property type="entry name" value="TonB/TolA_C"/>
</dbReference>
<evidence type="ECO:0000256" key="4">
    <source>
        <dbReference type="ARBA" id="ARBA00022475"/>
    </source>
</evidence>
<dbReference type="EMBL" id="JAEQBW010000007">
    <property type="protein sequence ID" value="MBK6266415.1"/>
    <property type="molecule type" value="Genomic_DNA"/>
</dbReference>
<comment type="subcellular location">
    <subcellularLocation>
        <location evidence="1">Cell inner membrane</location>
        <topology evidence="1">Single-pass membrane protein</topology>
        <orientation evidence="1">Periplasmic side</orientation>
    </subcellularLocation>
</comment>
<sequence>MKIKLSILLLSVAFVTMQACNSSAEKEENSNDTASEEVTESTLTVAERKAKLEKSRKELELQKKAELEELAKNSPYYELPDGSLVFYVVETEPSYMGGNEAMIQFLEDNLKYPEEAKSDDQEGTVFVDFILSDKGVVTNSEVTTYTYKNIDPAFVKEALRVVDMMPAWSPGLQNGKPVAVKYSIPITFRIN</sequence>